<dbReference type="STRING" id="1802695.A3A13_03230"/>
<evidence type="ECO:0000313" key="2">
    <source>
        <dbReference type="Proteomes" id="UP000178911"/>
    </source>
</evidence>
<comment type="caution">
    <text evidence="1">The sequence shown here is derived from an EMBL/GenBank/DDBJ whole genome shotgun (WGS) entry which is preliminary data.</text>
</comment>
<dbReference type="Proteomes" id="UP000178911">
    <property type="component" value="Unassembled WGS sequence"/>
</dbReference>
<dbReference type="AlphaFoldDB" id="A0A1F8GK56"/>
<accession>A0A1F8GK56</accession>
<sequence length="103" mass="11471">MPKADIVLKINFNLNRPDKTVIKTNAKREAISEILGAWLSCQIGQGKDNREPNRKDEYEIVIKLDLSDDTFFTDSDTGNKGLTCGLVGDVFNRLDQVTVANLS</sequence>
<proteinExistence type="predicted"/>
<reference evidence="1 2" key="1">
    <citation type="journal article" date="2016" name="Nat. Commun.">
        <title>Thousands of microbial genomes shed light on interconnected biogeochemical processes in an aquifer system.</title>
        <authorList>
            <person name="Anantharaman K."/>
            <person name="Brown C.T."/>
            <person name="Hug L.A."/>
            <person name="Sharon I."/>
            <person name="Castelle C.J."/>
            <person name="Probst A.J."/>
            <person name="Thomas B.C."/>
            <person name="Singh A."/>
            <person name="Wilkins M.J."/>
            <person name="Karaoz U."/>
            <person name="Brodie E.L."/>
            <person name="Williams K.H."/>
            <person name="Hubbard S.S."/>
            <person name="Banfield J.F."/>
        </authorList>
    </citation>
    <scope>NUCLEOTIDE SEQUENCE [LARGE SCALE GENOMIC DNA]</scope>
</reference>
<name>A0A1F8GK56_9BACT</name>
<protein>
    <submittedName>
        <fullName evidence="1">Uncharacterized protein</fullName>
    </submittedName>
</protein>
<evidence type="ECO:0000313" key="1">
    <source>
        <dbReference type="EMBL" id="OGN25046.1"/>
    </source>
</evidence>
<organism evidence="1 2">
    <name type="scientific">Candidatus Yanofskybacteria bacterium RIFCSPLOWO2_01_FULL_43_22</name>
    <dbReference type="NCBI Taxonomy" id="1802695"/>
    <lineage>
        <taxon>Bacteria</taxon>
        <taxon>Candidatus Yanofskyibacteriota</taxon>
    </lineage>
</organism>
<dbReference type="EMBL" id="MGKJ01000006">
    <property type="protein sequence ID" value="OGN25046.1"/>
    <property type="molecule type" value="Genomic_DNA"/>
</dbReference>
<gene>
    <name evidence="1" type="ORF">A3A13_03230</name>
</gene>